<sequence>MLTWLGGFDPAPLFILSLFTYIPFLWWAQRSNRFPPVALFGFCSTLIFVFITIIGSILAKIHYGATLVEIDFLHGGAEFFLTLSNFLIVIGFSTYNKSH</sequence>
<keyword evidence="1" id="KW-1133">Transmembrane helix</keyword>
<feature type="transmembrane region" description="Helical" evidence="1">
    <location>
        <begin position="37"/>
        <end position="59"/>
    </location>
</feature>
<reference evidence="4" key="2">
    <citation type="submission" date="2018-02" db="EMBL/GenBank/DDBJ databases">
        <title>Genome reduction pattern in chromatophore genome of Paulinella.</title>
        <authorList>
            <person name="Lhee D."/>
            <person name="Yoon H.S."/>
        </authorList>
    </citation>
    <scope>NUCLEOTIDE SEQUENCE</scope>
    <source>
        <strain evidence="4">NZ27</strain>
    </source>
</reference>
<proteinExistence type="predicted"/>
<evidence type="ECO:0000256" key="1">
    <source>
        <dbReference type="SAM" id="Phobius"/>
    </source>
</evidence>
<reference evidence="5 6" key="3">
    <citation type="submission" date="2019-06" db="EMBL/GenBank/DDBJ databases">
        <title>A hidden player of endosymbiotic evolution: DNA virus triggered massive gene transfer.</title>
        <authorList>
            <person name="Matsuo M."/>
            <person name="Katahata A."/>
            <person name="Tachikawa M."/>
            <person name="Minakuchi Y."/>
            <person name="Noguchi H."/>
            <person name="Toyoda A."/>
            <person name="Fujiyama A."/>
            <person name="Suzuki Y."/>
            <person name="Satoh S."/>
            <person name="Nakayama T."/>
            <person name="Kamikawa R."/>
            <person name="Nomura M."/>
            <person name="Inagaki Y."/>
            <person name="Ishida K."/>
            <person name="Obokata J."/>
        </authorList>
    </citation>
    <scope>NUCLEOTIDE SEQUENCE [LARGE SCALE GENOMIC DNA]</scope>
    <source>
        <strain evidence="5 6">MYN1</strain>
    </source>
</reference>
<keyword evidence="6" id="KW-1185">Reference proteome</keyword>
<geneLocation type="plastid" evidence="2"/>
<keyword evidence="1" id="KW-0812">Transmembrane</keyword>
<feature type="transmembrane region" description="Helical" evidence="1">
    <location>
        <begin position="12"/>
        <end position="28"/>
    </location>
</feature>
<dbReference type="EMBL" id="MG976688">
    <property type="protein sequence ID" value="AXY63118.1"/>
    <property type="molecule type" value="Genomic_DNA"/>
</dbReference>
<reference evidence="2" key="1">
    <citation type="journal article" date="2017" name="Protist">
        <title>Diversity of the Photosynthetic Paulinella Species, with the Description of Paulinella micropora sp. nov. and the Chromatophore Genome Sequence for strain KR01.</title>
        <authorList>
            <person name="Lhee D."/>
            <person name="Yang E.C."/>
            <person name="Kim J.I."/>
            <person name="Nakayama T."/>
            <person name="Zuccarello G."/>
            <person name="Andersen R.A."/>
            <person name="Yoon H.S."/>
        </authorList>
    </citation>
    <scope>NUCLEOTIDE SEQUENCE</scope>
    <source>
        <strain evidence="3">FK01</strain>
        <strain evidence="2">KR01</strain>
    </source>
</reference>
<dbReference type="Pfam" id="PF12159">
    <property type="entry name" value="DUF3593"/>
    <property type="match status" value="1"/>
</dbReference>
<dbReference type="PANTHER" id="PTHR35473">
    <property type="entry name" value="1-ACYL-SN-GLYCEROL-3-PHOSPHATE ACYLTRANSFERASE"/>
    <property type="match status" value="1"/>
</dbReference>
<dbReference type="EMBL" id="KX897545">
    <property type="protein sequence ID" value="APP87960.1"/>
    <property type="molecule type" value="Genomic_DNA"/>
</dbReference>
<protein>
    <submittedName>
        <fullName evidence="2">Putative conserved membrane protein</fullName>
    </submittedName>
</protein>
<evidence type="ECO:0000313" key="2">
    <source>
        <dbReference type="EMBL" id="APP87960.1"/>
    </source>
</evidence>
<evidence type="ECO:0000313" key="6">
    <source>
        <dbReference type="Proteomes" id="UP000503178"/>
    </source>
</evidence>
<feature type="transmembrane region" description="Helical" evidence="1">
    <location>
        <begin position="79"/>
        <end position="96"/>
    </location>
</feature>
<keyword evidence="1" id="KW-0472">Membrane</keyword>
<gene>
    <name evidence="5" type="primary">MYN1_Chr_126</name>
    <name evidence="2" type="ORF">PCKR_164</name>
    <name evidence="3" type="ORF">PFK_164</name>
    <name evidence="4" type="ORF">PMNZ_164</name>
    <name evidence="5" type="ORF">PMYN1_Chma127</name>
</gene>
<evidence type="ECO:0000313" key="4">
    <source>
        <dbReference type="EMBL" id="AXY63118.1"/>
    </source>
</evidence>
<evidence type="ECO:0000313" key="3">
    <source>
        <dbReference type="EMBL" id="AQX44727.1"/>
    </source>
</evidence>
<keyword evidence="2" id="KW-0934">Plastid</keyword>
<accession>A0A1L5YB90</accession>
<dbReference type="PANTHER" id="PTHR35473:SF3">
    <property type="entry name" value="1-ACYL-SN-GLYCEROL-3-PHOSPHATE ACYLTRANSFERASE"/>
    <property type="match status" value="1"/>
</dbReference>
<organism evidence="2">
    <name type="scientific">Paulinella micropora</name>
    <dbReference type="NCBI Taxonomy" id="1928728"/>
    <lineage>
        <taxon>Eukaryota</taxon>
        <taxon>Sar</taxon>
        <taxon>Rhizaria</taxon>
        <taxon>Cercozoa</taxon>
        <taxon>Imbricatea</taxon>
        <taxon>Silicofilosea</taxon>
        <taxon>Euglyphida</taxon>
        <taxon>Paulinellidae</taxon>
        <taxon>Paulinella</taxon>
    </lineage>
</organism>
<name>A0A1L5YB90_9EUKA</name>
<dbReference type="EMBL" id="KY124271">
    <property type="protein sequence ID" value="AQX44727.1"/>
    <property type="molecule type" value="Genomic_DNA"/>
</dbReference>
<dbReference type="EMBL" id="LC490351">
    <property type="protein sequence ID" value="BBL85939.1"/>
    <property type="molecule type" value="Genomic_DNA"/>
</dbReference>
<dbReference type="AlphaFoldDB" id="A0A1L5YB90"/>
<evidence type="ECO:0000313" key="5">
    <source>
        <dbReference type="EMBL" id="BBL85939.1"/>
    </source>
</evidence>
<dbReference type="Proteomes" id="UP000503178">
    <property type="component" value="Chromatophore Pltd"/>
</dbReference>
<dbReference type="InterPro" id="IPR021995">
    <property type="entry name" value="DUF3593"/>
</dbReference>